<feature type="domain" description="HTH marR-type" evidence="1">
    <location>
        <begin position="20"/>
        <end position="156"/>
    </location>
</feature>
<gene>
    <name evidence="2" type="ORF">HDA30_000380</name>
</gene>
<dbReference type="SUPFAM" id="SSF46785">
    <property type="entry name" value="Winged helix' DNA-binding domain"/>
    <property type="match status" value="1"/>
</dbReference>
<dbReference type="GO" id="GO:0006950">
    <property type="term" value="P:response to stress"/>
    <property type="evidence" value="ECO:0007669"/>
    <property type="project" value="TreeGrafter"/>
</dbReference>
<dbReference type="InterPro" id="IPR000835">
    <property type="entry name" value="HTH_MarR-typ"/>
</dbReference>
<protein>
    <submittedName>
        <fullName evidence="2">DNA-binding MarR family transcriptional regulator</fullName>
    </submittedName>
</protein>
<dbReference type="InterPro" id="IPR036388">
    <property type="entry name" value="WH-like_DNA-bd_sf"/>
</dbReference>
<proteinExistence type="predicted"/>
<keyword evidence="2" id="KW-0238">DNA-binding</keyword>
<dbReference type="GO" id="GO:0003677">
    <property type="term" value="F:DNA binding"/>
    <property type="evidence" value="ECO:0007669"/>
    <property type="project" value="UniProtKB-KW"/>
</dbReference>
<dbReference type="InterPro" id="IPR036390">
    <property type="entry name" value="WH_DNA-bd_sf"/>
</dbReference>
<evidence type="ECO:0000259" key="1">
    <source>
        <dbReference type="PROSITE" id="PS50995"/>
    </source>
</evidence>
<dbReference type="SMART" id="SM00347">
    <property type="entry name" value="HTH_MARR"/>
    <property type="match status" value="1"/>
</dbReference>
<dbReference type="EMBL" id="JACHNA010000001">
    <property type="protein sequence ID" value="MBB4734872.1"/>
    <property type="molecule type" value="Genomic_DNA"/>
</dbReference>
<dbReference type="Proteomes" id="UP000540191">
    <property type="component" value="Unassembled WGS sequence"/>
</dbReference>
<organism evidence="2 3">
    <name type="scientific">Micrococcus cohnii</name>
    <dbReference type="NCBI Taxonomy" id="993416"/>
    <lineage>
        <taxon>Bacteria</taxon>
        <taxon>Bacillati</taxon>
        <taxon>Actinomycetota</taxon>
        <taxon>Actinomycetes</taxon>
        <taxon>Micrococcales</taxon>
        <taxon>Micrococcaceae</taxon>
        <taxon>Micrococcus</taxon>
    </lineage>
</organism>
<dbReference type="AlphaFoldDB" id="A0A7W7GMK1"/>
<name>A0A7W7GMK1_9MICC</name>
<evidence type="ECO:0000313" key="2">
    <source>
        <dbReference type="EMBL" id="MBB4734872.1"/>
    </source>
</evidence>
<reference evidence="2 3" key="1">
    <citation type="submission" date="2020-08" db="EMBL/GenBank/DDBJ databases">
        <title>Sequencing the genomes of 1000 actinobacteria strains.</title>
        <authorList>
            <person name="Klenk H.-P."/>
        </authorList>
    </citation>
    <scope>NUCLEOTIDE SEQUENCE [LARGE SCALE GENOMIC DNA]</scope>
    <source>
        <strain evidence="2 3">DSM 23974</strain>
    </source>
</reference>
<sequence>MPNERLTESPDAAEAPSPAARAVWRTYFEAGQRLSHALEQRLKSECGMSLGDYNVLLLLVDAPGGSLRLGELARHMVFSPSRLTYQAGTLEKRGLIARSVCDDDRRGIVATITDEGRAAFRRAAAVHARQVDELFLTDLDESQLRTLHEVFSSLARRLDEQAG</sequence>
<accession>A0A7W7GMK1</accession>
<dbReference type="Gene3D" id="1.10.10.10">
    <property type="entry name" value="Winged helix-like DNA-binding domain superfamily/Winged helix DNA-binding domain"/>
    <property type="match status" value="1"/>
</dbReference>
<dbReference type="InterPro" id="IPR039422">
    <property type="entry name" value="MarR/SlyA-like"/>
</dbReference>
<dbReference type="PANTHER" id="PTHR33164:SF99">
    <property type="entry name" value="MARR FAMILY REGULATORY PROTEIN"/>
    <property type="match status" value="1"/>
</dbReference>
<dbReference type="Pfam" id="PF12802">
    <property type="entry name" value="MarR_2"/>
    <property type="match status" value="1"/>
</dbReference>
<dbReference type="RefSeq" id="WP_158495595.1">
    <property type="nucleotide sequence ID" value="NZ_JACHNA010000001.1"/>
</dbReference>
<comment type="caution">
    <text evidence="2">The sequence shown here is derived from an EMBL/GenBank/DDBJ whole genome shotgun (WGS) entry which is preliminary data.</text>
</comment>
<keyword evidence="3" id="KW-1185">Reference proteome</keyword>
<dbReference type="PANTHER" id="PTHR33164">
    <property type="entry name" value="TRANSCRIPTIONAL REGULATOR, MARR FAMILY"/>
    <property type="match status" value="1"/>
</dbReference>
<dbReference type="PROSITE" id="PS50995">
    <property type="entry name" value="HTH_MARR_2"/>
    <property type="match status" value="1"/>
</dbReference>
<dbReference type="GO" id="GO:0003700">
    <property type="term" value="F:DNA-binding transcription factor activity"/>
    <property type="evidence" value="ECO:0007669"/>
    <property type="project" value="InterPro"/>
</dbReference>
<evidence type="ECO:0000313" key="3">
    <source>
        <dbReference type="Proteomes" id="UP000540191"/>
    </source>
</evidence>